<evidence type="ECO:0000313" key="1">
    <source>
        <dbReference type="EMBL" id="KJV53796.1"/>
    </source>
</evidence>
<proteinExistence type="predicted"/>
<sequence length="54" mass="6029">MVNVIALKVRCSGSRYVIQHSRQKKIGGQTSENPKVFNHRVAGVSEFVKINDTT</sequence>
<comment type="caution">
    <text evidence="1">The sequence shown here is derived from an EMBL/GenBank/DDBJ whole genome shotgun (WGS) entry which is preliminary data.</text>
</comment>
<dbReference type="Proteomes" id="UP000033769">
    <property type="component" value="Unassembled WGS sequence"/>
</dbReference>
<gene>
    <name evidence="1" type="ORF">OTSGILL_0454</name>
</gene>
<dbReference type="AlphaFoldDB" id="A0A0F3MDQ9"/>
<organism evidence="1 2">
    <name type="scientific">Orientia tsutsugamushi str. Gilliam</name>
    <dbReference type="NCBI Taxonomy" id="1359184"/>
    <lineage>
        <taxon>Bacteria</taxon>
        <taxon>Pseudomonadati</taxon>
        <taxon>Pseudomonadota</taxon>
        <taxon>Alphaproteobacteria</taxon>
        <taxon>Rickettsiales</taxon>
        <taxon>Rickettsiaceae</taxon>
        <taxon>Rickettsieae</taxon>
        <taxon>Orientia</taxon>
    </lineage>
</organism>
<reference evidence="1 2" key="1">
    <citation type="submission" date="2015-02" db="EMBL/GenBank/DDBJ databases">
        <title>Genome Sequencing of Rickettsiales.</title>
        <authorList>
            <person name="Daugherty S.C."/>
            <person name="Su Q."/>
            <person name="Abolude K."/>
            <person name="Beier-Sexton M."/>
            <person name="Carlyon J.A."/>
            <person name="Carter R."/>
            <person name="Day N.P."/>
            <person name="Dumler S.J."/>
            <person name="Dyachenko V."/>
            <person name="Godinez A."/>
            <person name="Kurtti T.J."/>
            <person name="Lichay M."/>
            <person name="Mullins K.E."/>
            <person name="Ott S."/>
            <person name="Pappas-Brown V."/>
            <person name="Paris D.H."/>
            <person name="Patel P."/>
            <person name="Richards A.L."/>
            <person name="Sadzewicz L."/>
            <person name="Sears K."/>
            <person name="Seidman D."/>
            <person name="Sengamalay N."/>
            <person name="Stenos J."/>
            <person name="Tallon L.J."/>
            <person name="Vincent G."/>
            <person name="Fraser C.M."/>
            <person name="Munderloh U."/>
            <person name="Dunning-Hotopp J.C."/>
        </authorList>
    </citation>
    <scope>NUCLEOTIDE SEQUENCE [LARGE SCALE GENOMIC DNA]</scope>
    <source>
        <strain evidence="1 2">Gilliam</strain>
    </source>
</reference>
<dbReference type="EMBL" id="LANO01000004">
    <property type="protein sequence ID" value="KJV53796.1"/>
    <property type="molecule type" value="Genomic_DNA"/>
</dbReference>
<evidence type="ECO:0000313" key="2">
    <source>
        <dbReference type="Proteomes" id="UP000033769"/>
    </source>
</evidence>
<name>A0A0F3MDQ9_ORITS</name>
<dbReference type="PATRIC" id="fig|1359184.3.peg.1828"/>
<accession>A0A0F3MDQ9</accession>
<protein>
    <submittedName>
        <fullName evidence="1">Uncharacterized protein</fullName>
    </submittedName>
</protein>